<keyword evidence="2" id="KW-1185">Reference proteome</keyword>
<dbReference type="Proteomes" id="UP001589747">
    <property type="component" value="Unassembled WGS sequence"/>
</dbReference>
<gene>
    <name evidence="1" type="ORF">ACFFSY_30405</name>
</gene>
<dbReference type="EMBL" id="JBHMDO010000047">
    <property type="protein sequence ID" value="MFB9330278.1"/>
    <property type="molecule type" value="Genomic_DNA"/>
</dbReference>
<comment type="caution">
    <text evidence="1">The sequence shown here is derived from an EMBL/GenBank/DDBJ whole genome shotgun (WGS) entry which is preliminary data.</text>
</comment>
<name>A0ABV5KYH6_9BACL</name>
<evidence type="ECO:0000313" key="2">
    <source>
        <dbReference type="Proteomes" id="UP001589747"/>
    </source>
</evidence>
<dbReference type="RefSeq" id="WP_377501319.1">
    <property type="nucleotide sequence ID" value="NZ_JBHMDO010000047.1"/>
</dbReference>
<proteinExistence type="predicted"/>
<sequence>MKSKPGALIALLLMLLLILVGYATLNNFAEHLGETYRQMG</sequence>
<accession>A0ABV5KYH6</accession>
<protein>
    <submittedName>
        <fullName evidence="1">Uncharacterized protein</fullName>
    </submittedName>
</protein>
<evidence type="ECO:0000313" key="1">
    <source>
        <dbReference type="EMBL" id="MFB9330278.1"/>
    </source>
</evidence>
<organism evidence="1 2">
    <name type="scientific">Paenibacillus aurantiacus</name>
    <dbReference type="NCBI Taxonomy" id="1936118"/>
    <lineage>
        <taxon>Bacteria</taxon>
        <taxon>Bacillati</taxon>
        <taxon>Bacillota</taxon>
        <taxon>Bacilli</taxon>
        <taxon>Bacillales</taxon>
        <taxon>Paenibacillaceae</taxon>
        <taxon>Paenibacillus</taxon>
    </lineage>
</organism>
<reference evidence="1 2" key="1">
    <citation type="submission" date="2024-09" db="EMBL/GenBank/DDBJ databases">
        <authorList>
            <person name="Sun Q."/>
            <person name="Mori K."/>
        </authorList>
    </citation>
    <scope>NUCLEOTIDE SEQUENCE [LARGE SCALE GENOMIC DNA]</scope>
    <source>
        <strain evidence="1 2">TISTR 2452</strain>
    </source>
</reference>